<proteinExistence type="predicted"/>
<evidence type="ECO:0000313" key="2">
    <source>
        <dbReference type="EMBL" id="PRW61676.1"/>
    </source>
</evidence>
<accession>A0A2T0GRE1</accession>
<feature type="region of interest" description="Disordered" evidence="1">
    <location>
        <begin position="36"/>
        <end position="67"/>
    </location>
</feature>
<dbReference type="EMBL" id="PVSR01000068">
    <property type="protein sequence ID" value="PRW61676.1"/>
    <property type="molecule type" value="Genomic_DNA"/>
</dbReference>
<comment type="caution">
    <text evidence="2">The sequence shown here is derived from an EMBL/GenBank/DDBJ whole genome shotgun (WGS) entry which is preliminary data.</text>
</comment>
<evidence type="ECO:0000256" key="1">
    <source>
        <dbReference type="SAM" id="MobiDB-lite"/>
    </source>
</evidence>
<gene>
    <name evidence="2" type="ORF">CEP50_19440</name>
</gene>
<keyword evidence="3" id="KW-1185">Reference proteome</keyword>
<evidence type="ECO:0000313" key="3">
    <source>
        <dbReference type="Proteomes" id="UP000239352"/>
    </source>
</evidence>
<organism evidence="2 3">
    <name type="scientific">Actinopolyspora mortivallis</name>
    <dbReference type="NCBI Taxonomy" id="33906"/>
    <lineage>
        <taxon>Bacteria</taxon>
        <taxon>Bacillati</taxon>
        <taxon>Actinomycetota</taxon>
        <taxon>Actinomycetes</taxon>
        <taxon>Actinopolysporales</taxon>
        <taxon>Actinopolysporaceae</taxon>
        <taxon>Actinopolyspora</taxon>
    </lineage>
</organism>
<dbReference type="InParanoid" id="A0A2T0GRE1"/>
<sequence>MWVLKSSKGSLKGSVAEPRVTCEEFEGIEGIGVSPRADPFKAERAGGQSSATTLRADHTGRAVPGAL</sequence>
<dbReference type="Proteomes" id="UP000239352">
    <property type="component" value="Unassembled WGS sequence"/>
</dbReference>
<dbReference type="AlphaFoldDB" id="A0A2T0GRE1"/>
<reference evidence="2 3" key="1">
    <citation type="submission" date="2018-03" db="EMBL/GenBank/DDBJ databases">
        <title>Actinopolyspora mortivallis from Sahara, screening for active biomolecules.</title>
        <authorList>
            <person name="Selama O."/>
            <person name="Wellington E.M.H."/>
            <person name="Hacene H."/>
        </authorList>
    </citation>
    <scope>NUCLEOTIDE SEQUENCE [LARGE SCALE GENOMIC DNA]</scope>
    <source>
        <strain evidence="2 3">M5A</strain>
    </source>
</reference>
<protein>
    <submittedName>
        <fullName evidence="2">Uncharacterized protein</fullName>
    </submittedName>
</protein>
<name>A0A2T0GRE1_ACTMO</name>